<dbReference type="EMBL" id="VMNX01000233">
    <property type="protein sequence ID" value="MPY53979.1"/>
    <property type="molecule type" value="Genomic_DNA"/>
</dbReference>
<dbReference type="Proteomes" id="UP000373149">
    <property type="component" value="Unassembled WGS sequence"/>
</dbReference>
<evidence type="ECO:0000256" key="1">
    <source>
        <dbReference type="SAM" id="MobiDB-lite"/>
    </source>
</evidence>
<gene>
    <name evidence="4" type="ORF">FPZ41_37625</name>
</gene>
<comment type="caution">
    <text evidence="4">The sequence shown here is derived from an EMBL/GenBank/DDBJ whole genome shotgun (WGS) entry which is preliminary data.</text>
</comment>
<evidence type="ECO:0000256" key="2">
    <source>
        <dbReference type="SAM" id="SignalP"/>
    </source>
</evidence>
<dbReference type="AlphaFoldDB" id="A0A5N8X350"/>
<dbReference type="InterPro" id="IPR029476">
    <property type="entry name" value="DNase_NucA_NucB"/>
</dbReference>
<feature type="signal peptide" evidence="2">
    <location>
        <begin position="1"/>
        <end position="32"/>
    </location>
</feature>
<feature type="region of interest" description="Disordered" evidence="1">
    <location>
        <begin position="85"/>
        <end position="117"/>
    </location>
</feature>
<evidence type="ECO:0000313" key="5">
    <source>
        <dbReference type="Proteomes" id="UP000373149"/>
    </source>
</evidence>
<evidence type="ECO:0000259" key="3">
    <source>
        <dbReference type="Pfam" id="PF14040"/>
    </source>
</evidence>
<sequence length="539" mass="59543">MSLPNVSSKKRNFMRIRILPVAAVLTATAALAGTFTPNSARSTDTVTAVADQVEPQISTTAIPAGSTPKMEVLLTEDDIEKAKKRVKGELVSPSPETAQSASRARPKAKLKDTKGTEEQFKKVMADARAFATEAKNKPFKLPERKADKSASTLSMSNVNAFTHTYSIGDTPPDALAQLCFFPDKSNTDYTFVFDRYSYCERKKITADYWKVDKTTGAKIEHMGTTYANMELFGQNSTTNRSTRLFARIQKGSVDYDWGIIDDWATAPGVPLSLIGQCQQVLTACSTFQPSATMTWGSWDNSTTWYPWDTSSPEYGMWGRDKLGLHRLTMEYYTDSDEYDTDQPGVVQSLHPRCDSATYFSDTRPQSCVFQEVIPFIAYSTATDSPNRDVAQHIQDAFANPNSTYPTSSTWKRFPGEYDGTWNGEGLHRLTESLHSGIMDANTAEKDAACQKTGNYSTTGLPLALQPTTGQDCDEFPFRSTVEGAASPNWDFSVRAVNRTQNQSAGGSLLGFYGSDRVLAWDLSLPTPEATNDTFYVRIS</sequence>
<feature type="chain" id="PRO_5039041092" description="Deoxyribonuclease NucA/NucB domain-containing protein" evidence="2">
    <location>
        <begin position="33"/>
        <end position="539"/>
    </location>
</feature>
<dbReference type="Pfam" id="PF14040">
    <property type="entry name" value="DNase_NucA_NucB"/>
    <property type="match status" value="1"/>
</dbReference>
<keyword evidence="2" id="KW-0732">Signal</keyword>
<proteinExistence type="predicted"/>
<organism evidence="4 5">
    <name type="scientific">Streptomyces acidicola</name>
    <dbReference type="NCBI Taxonomy" id="2596892"/>
    <lineage>
        <taxon>Bacteria</taxon>
        <taxon>Bacillati</taxon>
        <taxon>Actinomycetota</taxon>
        <taxon>Actinomycetes</taxon>
        <taxon>Kitasatosporales</taxon>
        <taxon>Streptomycetaceae</taxon>
        <taxon>Streptomyces</taxon>
    </lineage>
</organism>
<evidence type="ECO:0000313" key="4">
    <source>
        <dbReference type="EMBL" id="MPY53979.1"/>
    </source>
</evidence>
<keyword evidence="5" id="KW-1185">Reference proteome</keyword>
<accession>A0A5N8X350</accession>
<reference evidence="4 5" key="1">
    <citation type="submission" date="2019-09" db="EMBL/GenBank/DDBJ databases">
        <authorList>
            <person name="Duangmal K."/>
            <person name="Teo W.F.A."/>
            <person name="Lipun K."/>
        </authorList>
    </citation>
    <scope>NUCLEOTIDE SEQUENCE [LARGE SCALE GENOMIC DNA]</scope>
    <source>
        <strain evidence="4 5">K1PN6</strain>
    </source>
</reference>
<protein>
    <recommendedName>
        <fullName evidence="3">Deoxyribonuclease NucA/NucB domain-containing protein</fullName>
    </recommendedName>
</protein>
<name>A0A5N8X350_9ACTN</name>
<feature type="domain" description="Deoxyribonuclease NucA/NucB" evidence="3">
    <location>
        <begin position="441"/>
        <end position="515"/>
    </location>
</feature>